<evidence type="ECO:0000313" key="1">
    <source>
        <dbReference type="EMBL" id="PTX87324.1"/>
    </source>
</evidence>
<dbReference type="Proteomes" id="UP000244004">
    <property type="component" value="Unassembled WGS sequence"/>
</dbReference>
<accession>A0A855VGL8</accession>
<dbReference type="AlphaFoldDB" id="A0A855VGL8"/>
<protein>
    <submittedName>
        <fullName evidence="1">Uncharacterized protein</fullName>
    </submittedName>
</protein>
<comment type="caution">
    <text evidence="1">The sequence shown here is derived from an EMBL/GenBank/DDBJ whole genome shotgun (WGS) entry which is preliminary data.</text>
</comment>
<evidence type="ECO:0000313" key="2">
    <source>
        <dbReference type="Proteomes" id="UP000244004"/>
    </source>
</evidence>
<dbReference type="RefSeq" id="WP_032621606.1">
    <property type="nucleotide sequence ID" value="NZ_CABGMS010000002.1"/>
</dbReference>
<name>A0A855VGL8_9ENTR</name>
<sequence length="91" mass="10715">MGKTSIRLEEFKRDANGLEDYSKYTVISHSSEEHSTIVDWPVELEYRPMTHLNQVSMSIHSDLHETKEEAMEQLGRWLIRLGEALQEHNFK</sequence>
<gene>
    <name evidence="1" type="ORF">C1O12_02505</name>
</gene>
<dbReference type="EMBL" id="PNXT01000001">
    <property type="protein sequence ID" value="PTX87324.1"/>
    <property type="molecule type" value="Genomic_DNA"/>
</dbReference>
<reference evidence="1 2" key="1">
    <citation type="submission" date="2018-01" db="EMBL/GenBank/DDBJ databases">
        <title>Geographic spread and resistance mechanisms of dominant carbapenem-resistant Enterobacter cloacae complex clones ST171 and ST78.</title>
        <authorList>
            <person name="Gomez-Simmonds A."/>
            <person name="Annavajhala M.K."/>
            <person name="Wang Z."/>
            <person name="Macesic N."/>
            <person name="Hu Y."/>
            <person name="Giddins M.J."/>
            <person name="O'Malley A."/>
            <person name="Toussaint N.C."/>
            <person name="Whittier S."/>
            <person name="Torres V.J."/>
            <person name="Uhlemann A.-C."/>
        </authorList>
    </citation>
    <scope>NUCLEOTIDE SEQUENCE [LARGE SCALE GENOMIC DNA]</scope>
    <source>
        <strain evidence="1 2">78</strain>
    </source>
</reference>
<organism evidence="1 2">
    <name type="scientific">Enterobacter hormaechei</name>
    <dbReference type="NCBI Taxonomy" id="158836"/>
    <lineage>
        <taxon>Bacteria</taxon>
        <taxon>Pseudomonadati</taxon>
        <taxon>Pseudomonadota</taxon>
        <taxon>Gammaproteobacteria</taxon>
        <taxon>Enterobacterales</taxon>
        <taxon>Enterobacteriaceae</taxon>
        <taxon>Enterobacter</taxon>
        <taxon>Enterobacter cloacae complex</taxon>
    </lineage>
</organism>
<proteinExistence type="predicted"/>